<keyword evidence="8" id="KW-0028">Amino-acid biosynthesis</keyword>
<keyword evidence="4 8" id="KW-0479">Metal-binding</keyword>
<evidence type="ECO:0000256" key="5">
    <source>
        <dbReference type="ARBA" id="ARBA00022833"/>
    </source>
</evidence>
<dbReference type="NCBIfam" id="TIGR00069">
    <property type="entry name" value="hisD"/>
    <property type="match status" value="1"/>
</dbReference>
<feature type="active site" description="Proton acceptor" evidence="8 10">
    <location>
        <position position="323"/>
    </location>
</feature>
<dbReference type="InterPro" id="IPR022695">
    <property type="entry name" value="Histidinol_DH_monofunct"/>
</dbReference>
<comment type="cofactor">
    <cofactor evidence="8 12">
        <name>Zn(2+)</name>
        <dbReference type="ChEBI" id="CHEBI:29105"/>
    </cofactor>
    <text evidence="8 12">Binds 1 zinc ion per subunit.</text>
</comment>
<proteinExistence type="inferred from homology"/>
<feature type="binding site" evidence="8 12">
    <location>
        <position position="415"/>
    </location>
    <ligand>
        <name>Zn(2+)</name>
        <dbReference type="ChEBI" id="CHEBI:29105"/>
    </ligand>
</feature>
<feature type="binding site" evidence="8 11">
    <location>
        <position position="232"/>
    </location>
    <ligand>
        <name>substrate</name>
    </ligand>
</feature>
<dbReference type="HAMAP" id="MF_01024">
    <property type="entry name" value="HisD"/>
    <property type="match status" value="1"/>
</dbReference>
<accession>A0A923L1T6</accession>
<dbReference type="GO" id="GO:0008270">
    <property type="term" value="F:zinc ion binding"/>
    <property type="evidence" value="ECO:0007669"/>
    <property type="project" value="UniProtKB-UniRule"/>
</dbReference>
<evidence type="ECO:0000313" key="14">
    <source>
        <dbReference type="EMBL" id="MBC5582282.1"/>
    </source>
</evidence>
<dbReference type="GO" id="GO:0004399">
    <property type="term" value="F:histidinol dehydrogenase activity"/>
    <property type="evidence" value="ECO:0007669"/>
    <property type="project" value="UniProtKB-UniRule"/>
</dbReference>
<dbReference type="InterPro" id="IPR012131">
    <property type="entry name" value="Hstdl_DH"/>
</dbReference>
<dbReference type="GO" id="GO:0000105">
    <property type="term" value="P:L-histidine biosynthetic process"/>
    <property type="evidence" value="ECO:0007669"/>
    <property type="project" value="UniProtKB-UniRule"/>
</dbReference>
<evidence type="ECO:0000313" key="15">
    <source>
        <dbReference type="Proteomes" id="UP000659630"/>
    </source>
</evidence>
<feature type="binding site" evidence="8 11">
    <location>
        <position position="410"/>
    </location>
    <ligand>
        <name>substrate</name>
    </ligand>
</feature>
<evidence type="ECO:0000256" key="6">
    <source>
        <dbReference type="ARBA" id="ARBA00023002"/>
    </source>
</evidence>
<comment type="catalytic activity">
    <reaction evidence="7 8">
        <text>L-histidinol + 2 NAD(+) + H2O = L-histidine + 2 NADH + 3 H(+)</text>
        <dbReference type="Rhea" id="RHEA:20641"/>
        <dbReference type="ChEBI" id="CHEBI:15377"/>
        <dbReference type="ChEBI" id="CHEBI:15378"/>
        <dbReference type="ChEBI" id="CHEBI:57540"/>
        <dbReference type="ChEBI" id="CHEBI:57595"/>
        <dbReference type="ChEBI" id="CHEBI:57699"/>
        <dbReference type="ChEBI" id="CHEBI:57945"/>
        <dbReference type="EC" id="1.1.1.23"/>
    </reaction>
</comment>
<dbReference type="CDD" id="cd06572">
    <property type="entry name" value="Histidinol_dh"/>
    <property type="match status" value="1"/>
</dbReference>
<evidence type="ECO:0000256" key="8">
    <source>
        <dbReference type="HAMAP-Rule" id="MF_01024"/>
    </source>
</evidence>
<comment type="function">
    <text evidence="1 8">Catalyzes the sequential NAD-dependent oxidations of L-histidinol to L-histidinaldehyde and then to L-histidine.</text>
</comment>
<keyword evidence="15" id="KW-1185">Reference proteome</keyword>
<dbReference type="Gene3D" id="3.40.50.1980">
    <property type="entry name" value="Nitrogenase molybdenum iron protein domain"/>
    <property type="match status" value="2"/>
</dbReference>
<keyword evidence="5 8" id="KW-0862">Zinc</keyword>
<dbReference type="FunFam" id="3.40.50.1980:FF:000026">
    <property type="entry name" value="Histidinol dehydrogenase"/>
    <property type="match status" value="1"/>
</dbReference>
<evidence type="ECO:0000256" key="13">
    <source>
        <dbReference type="RuleBase" id="RU004175"/>
    </source>
</evidence>
<evidence type="ECO:0000256" key="3">
    <source>
        <dbReference type="ARBA" id="ARBA00012965"/>
    </source>
</evidence>
<gene>
    <name evidence="8 14" type="primary">hisD</name>
    <name evidence="14" type="ORF">H8S23_12265</name>
</gene>
<dbReference type="AlphaFoldDB" id="A0A923L1T6"/>
<dbReference type="Proteomes" id="UP000659630">
    <property type="component" value="Unassembled WGS sequence"/>
</dbReference>
<dbReference type="PRINTS" id="PR00083">
    <property type="entry name" value="HOLDHDRGNASE"/>
</dbReference>
<keyword evidence="8" id="KW-0520">NAD</keyword>
<dbReference type="Pfam" id="PF00815">
    <property type="entry name" value="Histidinol_dh"/>
    <property type="match status" value="1"/>
</dbReference>
<dbReference type="InterPro" id="IPR016161">
    <property type="entry name" value="Ald_DH/histidinol_DH"/>
</dbReference>
<feature type="binding site" evidence="8 11">
    <location>
        <position position="254"/>
    </location>
    <ligand>
        <name>substrate</name>
    </ligand>
</feature>
<evidence type="ECO:0000256" key="7">
    <source>
        <dbReference type="ARBA" id="ARBA00049489"/>
    </source>
</evidence>
<dbReference type="SUPFAM" id="SSF53720">
    <property type="entry name" value="ALDH-like"/>
    <property type="match status" value="1"/>
</dbReference>
<dbReference type="RefSeq" id="WP_186888647.1">
    <property type="nucleotide sequence ID" value="NZ_JACONZ010000005.1"/>
</dbReference>
<comment type="similarity">
    <text evidence="2 8 9 13">Belongs to the histidinol dehydrogenase family.</text>
</comment>
<evidence type="ECO:0000256" key="12">
    <source>
        <dbReference type="PIRSR" id="PIRSR000099-4"/>
    </source>
</evidence>
<dbReference type="GO" id="GO:0005829">
    <property type="term" value="C:cytosol"/>
    <property type="evidence" value="ECO:0007669"/>
    <property type="project" value="TreeGrafter"/>
</dbReference>
<keyword evidence="6 8" id="KW-0560">Oxidoreductase</keyword>
<feature type="binding site" evidence="8 11">
    <location>
        <position position="257"/>
    </location>
    <ligand>
        <name>substrate</name>
    </ligand>
</feature>
<feature type="binding site" evidence="8 11">
    <location>
        <position position="323"/>
    </location>
    <ligand>
        <name>substrate</name>
    </ligand>
</feature>
<dbReference type="EC" id="1.1.1.23" evidence="3 8"/>
<name>A0A923L1T6_9FIRM</name>
<comment type="caution">
    <text evidence="8">Lacks conserved residue(s) required for the propagation of feature annotation.</text>
</comment>
<feature type="binding site" evidence="8 12">
    <location>
        <position position="257"/>
    </location>
    <ligand>
        <name>Zn(2+)</name>
        <dbReference type="ChEBI" id="CHEBI:29105"/>
    </ligand>
</feature>
<dbReference type="FunFam" id="3.40.50.1980:FF:000001">
    <property type="entry name" value="Histidinol dehydrogenase"/>
    <property type="match status" value="1"/>
</dbReference>
<dbReference type="Gene3D" id="1.20.5.1300">
    <property type="match status" value="1"/>
</dbReference>
<dbReference type="InterPro" id="IPR001692">
    <property type="entry name" value="Histidinol_DH_CS"/>
</dbReference>
<feature type="binding site" evidence="8 12">
    <location>
        <position position="356"/>
    </location>
    <ligand>
        <name>Zn(2+)</name>
        <dbReference type="ChEBI" id="CHEBI:29105"/>
    </ligand>
</feature>
<comment type="caution">
    <text evidence="14">The sequence shown here is derived from an EMBL/GenBank/DDBJ whole genome shotgun (WGS) entry which is preliminary data.</text>
</comment>
<dbReference type="GO" id="GO:0051287">
    <property type="term" value="F:NAD binding"/>
    <property type="evidence" value="ECO:0007669"/>
    <property type="project" value="InterPro"/>
</dbReference>
<evidence type="ECO:0000256" key="11">
    <source>
        <dbReference type="PIRSR" id="PIRSR000099-3"/>
    </source>
</evidence>
<evidence type="ECO:0000256" key="1">
    <source>
        <dbReference type="ARBA" id="ARBA00003850"/>
    </source>
</evidence>
<evidence type="ECO:0000256" key="2">
    <source>
        <dbReference type="ARBA" id="ARBA00010178"/>
    </source>
</evidence>
<feature type="binding site" evidence="8 12">
    <location>
        <position position="254"/>
    </location>
    <ligand>
        <name>Zn(2+)</name>
        <dbReference type="ChEBI" id="CHEBI:29105"/>
    </ligand>
</feature>
<keyword evidence="8" id="KW-0368">Histidine biosynthesis</keyword>
<sequence length="428" mass="45617">MIEIVAAKDMELKDILSRDAEKAEDVSQTVDKILENVRLFGDKALREYALQFDGARLEELEVTAEELQAGWEAVDARFRETLALARQNIAAFHEKQVRQNFVMAEQPGVVLGQRYTPIERVGVYVPGGTASYPSTVLMDVVPAKLAGVKEIVMATPPGADGSVDPAILAAAKIAGVDRIFKIGGAGAVAALAYGTESVPRVDKIVGPGNIFVATAKRRVFGLVDIDMVAGPSEILVVADGGCDPAWVAADLLSQAEHDRLASAVLVTDSRPLAEAVAVELKRQAALLPRQEIARASLAAGGRIILTDSIAEAVEIANAIAPEHLELAVEDPFALLPSVKNAGSIFLGRCVPEALGDYFAGPNHTLPTGGTARFSSPLGVDDFVKRSSFLYYSREALGQVADRVIEFAQREGLAAHGRSVAIRFEEKQV</sequence>
<organism evidence="14 15">
    <name type="scientific">Anaerofilum hominis</name>
    <dbReference type="NCBI Taxonomy" id="2763016"/>
    <lineage>
        <taxon>Bacteria</taxon>
        <taxon>Bacillati</taxon>
        <taxon>Bacillota</taxon>
        <taxon>Clostridia</taxon>
        <taxon>Eubacteriales</taxon>
        <taxon>Oscillospiraceae</taxon>
        <taxon>Anaerofilum</taxon>
    </lineage>
</organism>
<dbReference type="EMBL" id="JACONZ010000005">
    <property type="protein sequence ID" value="MBC5582282.1"/>
    <property type="molecule type" value="Genomic_DNA"/>
</dbReference>
<feature type="active site" description="Proton acceptor" evidence="8 10">
    <location>
        <position position="322"/>
    </location>
</feature>
<feature type="binding site" evidence="8 11">
    <location>
        <position position="356"/>
    </location>
    <ligand>
        <name>substrate</name>
    </ligand>
</feature>
<dbReference type="PIRSF" id="PIRSF000099">
    <property type="entry name" value="Histidinol_dh"/>
    <property type="match status" value="1"/>
</dbReference>
<comment type="pathway">
    <text evidence="8">Amino-acid biosynthesis; L-histidine biosynthesis; L-histidine from 5-phospho-alpha-D-ribose 1-diphosphate: step 9/9.</text>
</comment>
<evidence type="ECO:0000256" key="4">
    <source>
        <dbReference type="ARBA" id="ARBA00022723"/>
    </source>
</evidence>
<evidence type="ECO:0000256" key="9">
    <source>
        <dbReference type="PIRNR" id="PIRNR000099"/>
    </source>
</evidence>
<evidence type="ECO:0000256" key="10">
    <source>
        <dbReference type="PIRSR" id="PIRSR000099-1"/>
    </source>
</evidence>
<feature type="binding site" evidence="8 11">
    <location>
        <position position="415"/>
    </location>
    <ligand>
        <name>substrate</name>
    </ligand>
</feature>
<reference evidence="14" key="1">
    <citation type="submission" date="2020-08" db="EMBL/GenBank/DDBJ databases">
        <title>Genome public.</title>
        <authorList>
            <person name="Liu C."/>
            <person name="Sun Q."/>
        </authorList>
    </citation>
    <scope>NUCLEOTIDE SEQUENCE</scope>
    <source>
        <strain evidence="14">BX8</strain>
    </source>
</reference>
<protein>
    <recommendedName>
        <fullName evidence="3 8">Histidinol dehydrogenase</fullName>
        <shortName evidence="8">HDH</shortName>
        <ecNumber evidence="3 8">1.1.1.23</ecNumber>
    </recommendedName>
</protein>
<dbReference type="PANTHER" id="PTHR21256:SF2">
    <property type="entry name" value="HISTIDINE BIOSYNTHESIS TRIFUNCTIONAL PROTEIN"/>
    <property type="match status" value="1"/>
</dbReference>
<dbReference type="PROSITE" id="PS00611">
    <property type="entry name" value="HISOL_DEHYDROGENASE"/>
    <property type="match status" value="1"/>
</dbReference>
<dbReference type="PANTHER" id="PTHR21256">
    <property type="entry name" value="HISTIDINOL DEHYDROGENASE HDH"/>
    <property type="match status" value="1"/>
</dbReference>